<evidence type="ECO:0000313" key="1">
    <source>
        <dbReference type="EMBL" id="GEC04757.1"/>
    </source>
</evidence>
<gene>
    <name evidence="1" type="ORF">SSP24_24120</name>
</gene>
<comment type="caution">
    <text evidence="1">The sequence shown here is derived from an EMBL/GenBank/DDBJ whole genome shotgun (WGS) entry which is preliminary data.</text>
</comment>
<reference evidence="1 2" key="1">
    <citation type="submission" date="2019-06" db="EMBL/GenBank/DDBJ databases">
        <title>Whole genome shotgun sequence of Streptomyces spinoverrucosus NBRC 14228.</title>
        <authorList>
            <person name="Hosoyama A."/>
            <person name="Uohara A."/>
            <person name="Ohji S."/>
            <person name="Ichikawa N."/>
        </authorList>
    </citation>
    <scope>NUCLEOTIDE SEQUENCE [LARGE SCALE GENOMIC DNA]</scope>
    <source>
        <strain evidence="1 2">NBRC 14228</strain>
    </source>
</reference>
<evidence type="ECO:0000313" key="2">
    <source>
        <dbReference type="Proteomes" id="UP000317881"/>
    </source>
</evidence>
<dbReference type="RefSeq" id="WP_141309505.1">
    <property type="nucleotide sequence ID" value="NZ_BJND01000017.1"/>
</dbReference>
<name>A0A4Y3VCU7_9ACTN</name>
<organism evidence="1 2">
    <name type="scientific">Streptomyces spinoverrucosus</name>
    <dbReference type="NCBI Taxonomy" id="284043"/>
    <lineage>
        <taxon>Bacteria</taxon>
        <taxon>Bacillati</taxon>
        <taxon>Actinomycetota</taxon>
        <taxon>Actinomycetes</taxon>
        <taxon>Kitasatosporales</taxon>
        <taxon>Streptomycetaceae</taxon>
        <taxon>Streptomyces</taxon>
    </lineage>
</organism>
<dbReference type="AlphaFoldDB" id="A0A4Y3VCU7"/>
<accession>A0A4Y3VCU7</accession>
<keyword evidence="2" id="KW-1185">Reference proteome</keyword>
<protein>
    <submittedName>
        <fullName evidence="1">Uncharacterized protein</fullName>
    </submittedName>
</protein>
<dbReference type="Proteomes" id="UP000317881">
    <property type="component" value="Unassembled WGS sequence"/>
</dbReference>
<sequence length="67" mass="7198">MPNRPVEIGPAGLHTARAIEHLRLVRSLPQHQLATPPAALLLPWLTHIAAPYATAQSPNPIQEALLG</sequence>
<proteinExistence type="predicted"/>
<dbReference type="EMBL" id="BJND01000017">
    <property type="protein sequence ID" value="GEC04757.1"/>
    <property type="molecule type" value="Genomic_DNA"/>
</dbReference>